<comment type="caution">
    <text evidence="12">The sequence shown here is derived from an EMBL/GenBank/DDBJ whole genome shotgun (WGS) entry which is preliminary data.</text>
</comment>
<evidence type="ECO:0000313" key="13">
    <source>
        <dbReference type="Proteomes" id="UP000193144"/>
    </source>
</evidence>
<reference evidence="12 13" key="1">
    <citation type="submission" date="2016-07" db="EMBL/GenBank/DDBJ databases">
        <title>Pervasive Adenine N6-methylation of Active Genes in Fungi.</title>
        <authorList>
            <consortium name="DOE Joint Genome Institute"/>
            <person name="Mondo S.J."/>
            <person name="Dannebaum R.O."/>
            <person name="Kuo R.C."/>
            <person name="Labutti K."/>
            <person name="Haridas S."/>
            <person name="Kuo A."/>
            <person name="Salamov A."/>
            <person name="Ahrendt S.R."/>
            <person name="Lipzen A."/>
            <person name="Sullivan W."/>
            <person name="Andreopoulos W.B."/>
            <person name="Clum A."/>
            <person name="Lindquist E."/>
            <person name="Daum C."/>
            <person name="Ramamoorthy G.K."/>
            <person name="Gryganskyi A."/>
            <person name="Culley D."/>
            <person name="Magnuson J.K."/>
            <person name="James T.Y."/>
            <person name="O'Malley M.A."/>
            <person name="Stajich J.E."/>
            <person name="Spatafora J.W."/>
            <person name="Visel A."/>
            <person name="Grigoriev I.V."/>
        </authorList>
    </citation>
    <scope>NUCLEOTIDE SEQUENCE [LARGE SCALE GENOMIC DNA]</scope>
    <source>
        <strain evidence="12 13">CBS 115471</strain>
    </source>
</reference>
<feature type="domain" description="Phosphoribosyltransferase" evidence="11">
    <location>
        <begin position="74"/>
        <end position="177"/>
    </location>
</feature>
<evidence type="ECO:0000313" key="12">
    <source>
        <dbReference type="EMBL" id="ORY10328.1"/>
    </source>
</evidence>
<name>A0A1Y1ZJ99_9PLEO</name>
<dbReference type="EMBL" id="MCFA01000074">
    <property type="protein sequence ID" value="ORY10328.1"/>
    <property type="molecule type" value="Genomic_DNA"/>
</dbReference>
<comment type="subunit">
    <text evidence="4">Homodimer.</text>
</comment>
<dbReference type="UniPathway" id="UPA00070">
    <property type="reaction ID" value="UER00119"/>
</dbReference>
<dbReference type="Proteomes" id="UP000193144">
    <property type="component" value="Unassembled WGS sequence"/>
</dbReference>
<dbReference type="GO" id="GO:0004588">
    <property type="term" value="F:orotate phosphoribosyltransferase activity"/>
    <property type="evidence" value="ECO:0007669"/>
    <property type="project" value="UniProtKB-EC"/>
</dbReference>
<evidence type="ECO:0000256" key="10">
    <source>
        <dbReference type="ARBA" id="ARBA00049126"/>
    </source>
</evidence>
<dbReference type="InterPro" id="IPR000836">
    <property type="entry name" value="PRTase_dom"/>
</dbReference>
<dbReference type="CDD" id="cd06223">
    <property type="entry name" value="PRTases_typeI"/>
    <property type="match status" value="1"/>
</dbReference>
<sequence length="238" mass="25905">MASNPRPLPTYKETFLKDCVNAGALKFGTFTLKSKRISPYFFNAGLFHRADLLRSISSAYAHTLKAHGESDPAFQFDVLFGPAYKGIPLAAATVDKLADLDIDKYGKKSYSFNRKEAKDHGEGGSIVGASLKGQKVVIVDDVITAGTAIREAIDIIKKEGGELVGIIVAFDRLEKTPSATDDDGTPRPSAIGEVRKQYGIPVLAILTLDDVVEYLRSLGSAEDLKRLDEYRAKYKASD</sequence>
<dbReference type="InterPro" id="IPR004467">
    <property type="entry name" value="Or_phspho_trans_dom"/>
</dbReference>
<evidence type="ECO:0000256" key="9">
    <source>
        <dbReference type="ARBA" id="ARBA00022975"/>
    </source>
</evidence>
<evidence type="ECO:0000256" key="7">
    <source>
        <dbReference type="ARBA" id="ARBA00022676"/>
    </source>
</evidence>
<evidence type="ECO:0000256" key="1">
    <source>
        <dbReference type="ARBA" id="ARBA00003769"/>
    </source>
</evidence>
<keyword evidence="9" id="KW-0665">Pyrimidine biosynthesis</keyword>
<dbReference type="PANTHER" id="PTHR46683">
    <property type="entry name" value="OROTATE PHOSPHORIBOSYLTRANSFERASE 1-RELATED"/>
    <property type="match status" value="1"/>
</dbReference>
<dbReference type="InterPro" id="IPR029057">
    <property type="entry name" value="PRTase-like"/>
</dbReference>
<comment type="function">
    <text evidence="1">Catalyzes the transfer of a ribosyl phosphate group from 5-phosphoribose 1-diphosphate to orotate, leading to the formation of orotidine monophosphate (OMP).</text>
</comment>
<dbReference type="GO" id="GO:0046132">
    <property type="term" value="P:pyrimidine ribonucleoside biosynthetic process"/>
    <property type="evidence" value="ECO:0007669"/>
    <property type="project" value="TreeGrafter"/>
</dbReference>
<protein>
    <recommendedName>
        <fullName evidence="6">Orotate phosphoribosyltransferase</fullName>
        <ecNumber evidence="5">2.4.2.10</ecNumber>
    </recommendedName>
</protein>
<dbReference type="STRING" id="1231657.A0A1Y1ZJ99"/>
<gene>
    <name evidence="12" type="ORF">BCR34DRAFT_566988</name>
</gene>
<dbReference type="GO" id="GO:0005737">
    <property type="term" value="C:cytoplasm"/>
    <property type="evidence" value="ECO:0007669"/>
    <property type="project" value="TreeGrafter"/>
</dbReference>
<accession>A0A1Y1ZJ99</accession>
<keyword evidence="13" id="KW-1185">Reference proteome</keyword>
<dbReference type="HAMAP" id="MF_01208">
    <property type="entry name" value="PyrE"/>
    <property type="match status" value="1"/>
</dbReference>
<comment type="similarity">
    <text evidence="3">Belongs to the purine/pyrimidine phosphoribosyltransferase family. PyrE subfamily.</text>
</comment>
<evidence type="ECO:0000256" key="8">
    <source>
        <dbReference type="ARBA" id="ARBA00022679"/>
    </source>
</evidence>
<evidence type="ECO:0000256" key="4">
    <source>
        <dbReference type="ARBA" id="ARBA00011738"/>
    </source>
</evidence>
<dbReference type="Pfam" id="PF00156">
    <property type="entry name" value="Pribosyltran"/>
    <property type="match status" value="1"/>
</dbReference>
<evidence type="ECO:0000259" key="11">
    <source>
        <dbReference type="Pfam" id="PF00156"/>
    </source>
</evidence>
<evidence type="ECO:0000256" key="3">
    <source>
        <dbReference type="ARBA" id="ARBA00006340"/>
    </source>
</evidence>
<dbReference type="GO" id="GO:0006207">
    <property type="term" value="P:'de novo' pyrimidine nucleobase biosynthetic process"/>
    <property type="evidence" value="ECO:0007669"/>
    <property type="project" value="TreeGrafter"/>
</dbReference>
<evidence type="ECO:0000256" key="5">
    <source>
        <dbReference type="ARBA" id="ARBA00011971"/>
    </source>
</evidence>
<dbReference type="PANTHER" id="PTHR46683:SF1">
    <property type="entry name" value="OROTATE PHOSPHORIBOSYLTRANSFERASE 1-RELATED"/>
    <property type="match status" value="1"/>
</dbReference>
<comment type="pathway">
    <text evidence="2">Pyrimidine metabolism; UMP biosynthesis via de novo pathway; UMP from orotate: step 1/2.</text>
</comment>
<dbReference type="Gene3D" id="3.40.50.2020">
    <property type="match status" value="1"/>
</dbReference>
<dbReference type="EC" id="2.4.2.10" evidence="5"/>
<proteinExistence type="inferred from homology"/>
<dbReference type="OrthoDB" id="5553476at2759"/>
<dbReference type="FunFam" id="3.40.50.2020:FF:000008">
    <property type="entry name" value="Orotate phosphoribosyltransferase"/>
    <property type="match status" value="1"/>
</dbReference>
<dbReference type="SUPFAM" id="SSF53271">
    <property type="entry name" value="PRTase-like"/>
    <property type="match status" value="1"/>
</dbReference>
<comment type="catalytic activity">
    <reaction evidence="10">
        <text>orotidine 5'-phosphate + diphosphate = orotate + 5-phospho-alpha-D-ribose 1-diphosphate</text>
        <dbReference type="Rhea" id="RHEA:10380"/>
        <dbReference type="ChEBI" id="CHEBI:30839"/>
        <dbReference type="ChEBI" id="CHEBI:33019"/>
        <dbReference type="ChEBI" id="CHEBI:57538"/>
        <dbReference type="ChEBI" id="CHEBI:58017"/>
        <dbReference type="EC" id="2.4.2.10"/>
    </reaction>
</comment>
<dbReference type="InterPro" id="IPR023031">
    <property type="entry name" value="OPRT"/>
</dbReference>
<dbReference type="NCBIfam" id="TIGR00336">
    <property type="entry name" value="pyrE"/>
    <property type="match status" value="1"/>
</dbReference>
<keyword evidence="7 12" id="KW-0328">Glycosyltransferase</keyword>
<dbReference type="GO" id="GO:0044205">
    <property type="term" value="P:'de novo' UMP biosynthetic process"/>
    <property type="evidence" value="ECO:0007669"/>
    <property type="project" value="UniProtKB-UniPathway"/>
</dbReference>
<evidence type="ECO:0000256" key="2">
    <source>
        <dbReference type="ARBA" id="ARBA00004889"/>
    </source>
</evidence>
<dbReference type="AlphaFoldDB" id="A0A1Y1ZJ99"/>
<organism evidence="12 13">
    <name type="scientific">Clohesyomyces aquaticus</name>
    <dbReference type="NCBI Taxonomy" id="1231657"/>
    <lineage>
        <taxon>Eukaryota</taxon>
        <taxon>Fungi</taxon>
        <taxon>Dikarya</taxon>
        <taxon>Ascomycota</taxon>
        <taxon>Pezizomycotina</taxon>
        <taxon>Dothideomycetes</taxon>
        <taxon>Pleosporomycetidae</taxon>
        <taxon>Pleosporales</taxon>
        <taxon>Lindgomycetaceae</taxon>
        <taxon>Clohesyomyces</taxon>
    </lineage>
</organism>
<keyword evidence="8 12" id="KW-0808">Transferase</keyword>
<evidence type="ECO:0000256" key="6">
    <source>
        <dbReference type="ARBA" id="ARBA00014769"/>
    </source>
</evidence>